<sequence length="92" mass="10264">MAGLEVKSSGLLFLGNGQQNNFAFDFGKVPPGSSWIRPCVNHTSFSDRNAQLEYVSEFSFWDFNDPIPPFWGVTLRATGNSEFIFTLVLVTP</sequence>
<dbReference type="EMBL" id="VOKX01000038">
    <property type="protein sequence ID" value="KAB7842211.1"/>
    <property type="molecule type" value="Genomic_DNA"/>
</dbReference>
<evidence type="ECO:0000313" key="2">
    <source>
        <dbReference type="Proteomes" id="UP000327000"/>
    </source>
</evidence>
<comment type="caution">
    <text evidence="1">The sequence shown here is derived from an EMBL/GenBank/DDBJ whole genome shotgun (WGS) entry which is preliminary data.</text>
</comment>
<dbReference type="AlphaFoldDB" id="A0A5N5W538"/>
<organism evidence="1 2">
    <name type="scientific">Streptomyces mobaraensis</name>
    <name type="common">Streptoverticillium mobaraense</name>
    <dbReference type="NCBI Taxonomy" id="35621"/>
    <lineage>
        <taxon>Bacteria</taxon>
        <taxon>Bacillati</taxon>
        <taxon>Actinomycetota</taxon>
        <taxon>Actinomycetes</taxon>
        <taxon>Kitasatosporales</taxon>
        <taxon>Streptomycetaceae</taxon>
        <taxon>Streptomyces</taxon>
    </lineage>
</organism>
<dbReference type="RefSeq" id="WP_004941989.1">
    <property type="nucleotide sequence ID" value="NZ_CP083590.1"/>
</dbReference>
<protein>
    <submittedName>
        <fullName evidence="1">Uncharacterized protein</fullName>
    </submittedName>
</protein>
<gene>
    <name evidence="1" type="ORF">FRZ00_19945</name>
</gene>
<accession>A0A5N5W538</accession>
<proteinExistence type="predicted"/>
<dbReference type="OrthoDB" id="4230127at2"/>
<evidence type="ECO:0000313" key="1">
    <source>
        <dbReference type="EMBL" id="KAB7842211.1"/>
    </source>
</evidence>
<keyword evidence="2" id="KW-1185">Reference proteome</keyword>
<reference evidence="1 2" key="1">
    <citation type="journal article" date="2019" name="Microb. Cell Fact.">
        <title>Exploring novel herbicidin analogues by transcriptional regulator overexpression and MS/MS molecular networking.</title>
        <authorList>
            <person name="Shi Y."/>
            <person name="Gu R."/>
            <person name="Li Y."/>
            <person name="Wang X."/>
            <person name="Ren W."/>
            <person name="Li X."/>
            <person name="Wang L."/>
            <person name="Xie Y."/>
            <person name="Hong B."/>
        </authorList>
    </citation>
    <scope>NUCLEOTIDE SEQUENCE [LARGE SCALE GENOMIC DNA]</scope>
    <source>
        <strain evidence="1 2">US-43</strain>
    </source>
</reference>
<dbReference type="Proteomes" id="UP000327000">
    <property type="component" value="Unassembled WGS sequence"/>
</dbReference>
<name>A0A5N5W538_STRMB</name>